<reference evidence="3 4" key="1">
    <citation type="submission" date="2020-08" db="EMBL/GenBank/DDBJ databases">
        <authorList>
            <person name="Seo M.-J."/>
        </authorList>
    </citation>
    <scope>NUCLEOTIDE SEQUENCE [LARGE SCALE GENOMIC DNA]</scope>
    <source>
        <strain evidence="3 4">MBLA0160</strain>
    </source>
</reference>
<accession>A0A7J9SLI9</accession>
<sequence length="1334" mass="138704">MTHNSDDLRDKTRAVLLAIITVTSVFGGTVAFAGGAAATVQDFDGVTADDVAAGPSAVEQTITLENVENDGNAGTIEISNDLSALNDTVLAGPGTSDGTTRVSTANGHNASVSEVTSNGTIVVDLAAGSAATADIVVTAELDLSSLQDETITYTAESTGNGITQTDTFDISVAQPQISDGNAVIPESAPNTIEVTFDENIALAEGATEEDAADAFSVSGDRSSFIDLLSVESIVDISGDTIVLGLNDFVRSDETDIEVSYTGSGGGDPIANAADTSVTALDSTDSTVTNNAVPTLAAAVTTDGEELSVGFSEQVSGSSDGDIASAFSLSDDRADISGVVENADEGAGGEVILDLDSEIEPGTDLTGLSYDGSNNGEPITADSTGDPAFDFQNRNVTNYVAPSIQSAEVTTAEPDRILLTYDSEVGPRGDVDGPFEFDNNQYDLGGYGFDPDDGTRLELFLDFSGDDVQASDGSLGTLNYSANIDEGVESVSGGAAQSPQTVTVANNVSPTFESAEVTSSQQVQVTFSEPVTADVGSGNIDSAVTEAFEVQNSDVDYRVKNVANKDSITDGGVKDASYTVILTLGEADGTTQEVAVDDDLTGALSYDPSAPSGDEENPLVADGGTEAAAEGFTDENVTNNVGTGFEAAEVTTDGEELRVTFTEEITQVGTDSEIESAFEVGSDTVSLSRAGTYTGIENGNTIVFENSSGNGFVIDPAGYNSGTDLGENDRLNGLSYEPIGNSPLEIEATGESVSSFGTDPSFSSDDKPVPIRNNIQPRIESAEVTNDDPSRVVVTYSENVSVPADEDDALDAFSLNGSDASDITRGYDNDGDSVLILELESDVENGDDLGSLTYSGNDTGPVESGEDDDTNTGSAVAINQTLAVDNNVGSKPVLQNVTIDDAPENNDDDSQGQMLLAFDRDVAVTGDAVDGLSFESNTTDASVNLFSINGEESAAAPDNVVVVDFVSVSGSVSSSVRQGDDLSDASLTVDTGQPVDIEGTEADNFSPIADGKVTDVNNEIAGDLAAVDSTEIDAELIGLRYDEKGSYTVTVSGFRDANGAKVIDDRVLIRMGGFVFLAGNRSDTVDLPRYGDTVTFDRGDALRILESPAEAGNEVTIEVRNADVSNAGNITYATVSNSENVTFVHSAFTASEGYQLTSQPMPGQFVSGGNISDVTYYDGNQDSFASYGAASQVQRVHNGLFVNAETDGAEYGFVYDTDRSGAQTNVGSIEMDEGWHIVGSNFDVTSVGEVDARKTDTEIGNELMRGSVTLETDLATEHPPESAVLDAQLKSVPGTTLQNTAAVNPDGVYYVYVYQNDTRQIFLPEHPEFGGEPRR</sequence>
<dbReference type="Proteomes" id="UP000546257">
    <property type="component" value="Unassembled WGS sequence"/>
</dbReference>
<dbReference type="InterPro" id="IPR026452">
    <property type="entry name" value="Surf_glycop_sig_pep"/>
</dbReference>
<name>A0A7J9SLI9_9EURY</name>
<dbReference type="Gene3D" id="2.60.40.1220">
    <property type="match status" value="1"/>
</dbReference>
<protein>
    <submittedName>
        <fullName evidence="3">Uncharacterized protein</fullName>
    </submittedName>
</protein>
<evidence type="ECO:0000313" key="3">
    <source>
        <dbReference type="EMBL" id="MBB6645891.1"/>
    </source>
</evidence>
<evidence type="ECO:0000313" key="4">
    <source>
        <dbReference type="Proteomes" id="UP000546257"/>
    </source>
</evidence>
<proteinExistence type="predicted"/>
<gene>
    <name evidence="3" type="ORF">H5V44_06245</name>
</gene>
<organism evidence="3 4">
    <name type="scientific">Halobellus ruber</name>
    <dbReference type="NCBI Taxonomy" id="2761102"/>
    <lineage>
        <taxon>Archaea</taxon>
        <taxon>Methanobacteriati</taxon>
        <taxon>Methanobacteriota</taxon>
        <taxon>Stenosarchaea group</taxon>
        <taxon>Halobacteria</taxon>
        <taxon>Halobacteriales</taxon>
        <taxon>Haloferacaceae</taxon>
        <taxon>Halobellus</taxon>
    </lineage>
</organism>
<feature type="compositionally biased region" description="Polar residues" evidence="2">
    <location>
        <begin position="751"/>
        <end position="762"/>
    </location>
</feature>
<evidence type="ECO:0000256" key="1">
    <source>
        <dbReference type="ARBA" id="ARBA00022729"/>
    </source>
</evidence>
<dbReference type="NCBIfam" id="TIGR04207">
    <property type="entry name" value="halo_sig_pep"/>
    <property type="match status" value="1"/>
</dbReference>
<feature type="region of interest" description="Disordered" evidence="2">
    <location>
        <begin position="845"/>
        <end position="872"/>
    </location>
</feature>
<keyword evidence="4" id="KW-1185">Reference proteome</keyword>
<keyword evidence="1" id="KW-0732">Signal</keyword>
<evidence type="ECO:0000256" key="2">
    <source>
        <dbReference type="SAM" id="MobiDB-lite"/>
    </source>
</evidence>
<comment type="caution">
    <text evidence="3">The sequence shown here is derived from an EMBL/GenBank/DDBJ whole genome shotgun (WGS) entry which is preliminary data.</text>
</comment>
<dbReference type="InterPro" id="IPR014755">
    <property type="entry name" value="Cu-Rt/internalin_Ig-like"/>
</dbReference>
<feature type="region of interest" description="Disordered" evidence="2">
    <location>
        <begin position="751"/>
        <end position="770"/>
    </location>
</feature>
<dbReference type="EMBL" id="JACKXD010000002">
    <property type="protein sequence ID" value="MBB6645891.1"/>
    <property type="molecule type" value="Genomic_DNA"/>
</dbReference>